<dbReference type="Pfam" id="PF07963">
    <property type="entry name" value="N_methyl"/>
    <property type="match status" value="1"/>
</dbReference>
<dbReference type="NCBIfam" id="TIGR02532">
    <property type="entry name" value="IV_pilin_GFxxxE"/>
    <property type="match status" value="1"/>
</dbReference>
<dbReference type="OrthoDB" id="5430888at2"/>
<evidence type="ECO:0000313" key="2">
    <source>
        <dbReference type="EMBL" id="ACT18712.1"/>
    </source>
</evidence>
<dbReference type="InterPro" id="IPR012902">
    <property type="entry name" value="N_methyl_site"/>
</dbReference>
<dbReference type="EMBL" id="CP001661">
    <property type="protein sequence ID" value="ACT18712.1"/>
    <property type="molecule type" value="Genomic_DNA"/>
</dbReference>
<gene>
    <name evidence="2" type="ordered locus">GM21_2676</name>
</gene>
<sequence length="413" mass="45606">MRNSKGFTLVELLVAMSIFIIIMIMAGNAFERVLSTAGQQSRSAQSNFEGVVGLEMLRYDIEHAGYGVATEFNNYTSDIKFKNLGGTADQELVAAANVPLDGFNSTTLNARRAKNIQPIAAGTSTKEVNHTAVANAAGGPDYLVIRSTVSSLDDSARKWSYVNYSTDSSSNNLSEMKLWDYGPNLTSNDRIIAIRDRFIDGKEQKTLLLNGTDGFELSLTASGAMPAGEYFKPTSKEDMVVLYGVRSAADSALRMPYNRTDYYVTRPASGMPTHCNPGTGVLYKSLVSHATGGFDTAYPLLDCIADMQVEFEYDPNDNGMIVPLDPIGLTEKTADDMRLHLKNVRIYILTHEGKMDKSYRYPGDSIHVGNRRNGTSSGRTLSASEMNSLFTSDWRKYRWKIYTMVIRPKNLAQ</sequence>
<dbReference type="KEGG" id="gem:GM21_2676"/>
<proteinExistence type="predicted"/>
<dbReference type="STRING" id="443144.GM21_2676"/>
<accession>C6E0T8</accession>
<evidence type="ECO:0000256" key="1">
    <source>
        <dbReference type="SAM" id="Phobius"/>
    </source>
</evidence>
<dbReference type="AlphaFoldDB" id="C6E0T8"/>
<dbReference type="PROSITE" id="PS00409">
    <property type="entry name" value="PROKAR_NTER_METHYL"/>
    <property type="match status" value="1"/>
</dbReference>
<dbReference type="eggNOG" id="COG4966">
    <property type="taxonomic scope" value="Bacteria"/>
</dbReference>
<dbReference type="HOGENOM" id="CLU_777836_0_0_7"/>
<name>C6E0T8_GEOSM</name>
<keyword evidence="1" id="KW-0472">Membrane</keyword>
<keyword evidence="1" id="KW-0812">Transmembrane</keyword>
<organism evidence="2">
    <name type="scientific">Geobacter sp. (strain M21)</name>
    <dbReference type="NCBI Taxonomy" id="443144"/>
    <lineage>
        <taxon>Bacteria</taxon>
        <taxon>Pseudomonadati</taxon>
        <taxon>Thermodesulfobacteriota</taxon>
        <taxon>Desulfuromonadia</taxon>
        <taxon>Geobacterales</taxon>
        <taxon>Geobacteraceae</taxon>
        <taxon>Geobacter</taxon>
    </lineage>
</organism>
<keyword evidence="1" id="KW-1133">Transmembrane helix</keyword>
<protein>
    <recommendedName>
        <fullName evidence="3">Prepilin-type N-terminal cleavage/methylation domain-containing protein</fullName>
    </recommendedName>
</protein>
<reference evidence="2" key="1">
    <citation type="submission" date="2009-07" db="EMBL/GenBank/DDBJ databases">
        <title>Complete sequence of Geobacter sp. M21.</title>
        <authorList>
            <consortium name="US DOE Joint Genome Institute"/>
            <person name="Lucas S."/>
            <person name="Copeland A."/>
            <person name="Lapidus A."/>
            <person name="Glavina del Rio T."/>
            <person name="Dalin E."/>
            <person name="Tice H."/>
            <person name="Bruce D."/>
            <person name="Goodwin L."/>
            <person name="Pitluck S."/>
            <person name="Saunders E."/>
            <person name="Brettin T."/>
            <person name="Detter J.C."/>
            <person name="Han C."/>
            <person name="Larimer F."/>
            <person name="Land M."/>
            <person name="Hauser L."/>
            <person name="Kyrpides N."/>
            <person name="Ovchinnikova G."/>
            <person name="Lovley D."/>
        </authorList>
    </citation>
    <scope>NUCLEOTIDE SEQUENCE [LARGE SCALE GENOMIC DNA]</scope>
    <source>
        <strain evidence="2">M21</strain>
    </source>
</reference>
<evidence type="ECO:0008006" key="3">
    <source>
        <dbReference type="Google" id="ProtNLM"/>
    </source>
</evidence>
<feature type="transmembrane region" description="Helical" evidence="1">
    <location>
        <begin position="12"/>
        <end position="30"/>
    </location>
</feature>